<evidence type="ECO:0000256" key="1">
    <source>
        <dbReference type="ARBA" id="ARBA00022618"/>
    </source>
</evidence>
<dbReference type="InterPro" id="IPR048258">
    <property type="entry name" value="Cyclins_cyclin-box"/>
</dbReference>
<dbReference type="PANTHER" id="PTHR10177">
    <property type="entry name" value="CYCLINS"/>
    <property type="match status" value="1"/>
</dbReference>
<dbReference type="InterPro" id="IPR013763">
    <property type="entry name" value="Cyclin-like_dom"/>
</dbReference>
<feature type="compositionally biased region" description="Polar residues" evidence="5">
    <location>
        <begin position="83"/>
        <end position="105"/>
    </location>
</feature>
<protein>
    <recommendedName>
        <fullName evidence="10">Cyclin N-terminal domain-containing protein</fullName>
    </recommendedName>
</protein>
<dbReference type="InterPro" id="IPR046965">
    <property type="entry name" value="Cyclin_A/B-like"/>
</dbReference>
<sequence>MDAKPQRIRVRGDENVPLSLAADKAVHQRNKSTSALNVTAIGAKNGTRRVFGDVSNIKTSRDDSSVGGKPVLQVSESKPALSQPAQRPTSMSSLKGLLNNATSKPVNPAGKAQPASKGVRRPPTIIFRDHLEPVIERETPKEANSATQMAHREAPDDESMISKNEEKMEQKQESSVAGDGVKTTHPPPGDIIEGLPSQPALPDSDTTIPETDESKALTISKPMNSTKSEPEEYWHGEEGDTHGAPASPTGLENTIDNQTPIKLPVETSAIRRELDRARYIVERFQTKEDILEDQFDTSMVAEYNDDIFAYLKAKELQMLPARHYMDLQVEVAWSMRSVLMDWVVQVHHRFALLPETLFLCVNYIDRFLTHKVVSLGKLQLVGATALFIAAKYEEITAPSVQEIVYMVDGGYSADEILKAERFMLSILNYDLGWPGPMSFLRRISKADDYDLDTRTFSKYLLEVTVMDERFAAVPPSFLAAGAHCLARLVLDKGVWTFDHAHYSGYIYGQLLPVMDTLMECCQRPLDHHRAIYEKYSDRRFKRVSTLIAAAIKRGFFVPGAVPLDHPQRMSGETNF</sequence>
<dbReference type="GO" id="GO:0016538">
    <property type="term" value="F:cyclin-dependent protein serine/threonine kinase regulator activity"/>
    <property type="evidence" value="ECO:0007669"/>
    <property type="project" value="InterPro"/>
</dbReference>
<gene>
    <name evidence="8" type="ORF">N7492_006274</name>
</gene>
<dbReference type="SMART" id="SM00385">
    <property type="entry name" value="CYCLIN"/>
    <property type="match status" value="2"/>
</dbReference>
<accession>A0A9W9I391</accession>
<dbReference type="Gene3D" id="1.10.472.10">
    <property type="entry name" value="Cyclin-like"/>
    <property type="match status" value="2"/>
</dbReference>
<feature type="domain" description="Cyclin-like" evidence="6">
    <location>
        <begin position="438"/>
        <end position="519"/>
    </location>
</feature>
<comment type="caution">
    <text evidence="8">The sequence shown here is derived from an EMBL/GenBank/DDBJ whole genome shotgun (WGS) entry which is preliminary data.</text>
</comment>
<feature type="domain" description="Cyclin C-terminal" evidence="7">
    <location>
        <begin position="434"/>
        <end position="549"/>
    </location>
</feature>
<keyword evidence="3" id="KW-0131">Cell cycle</keyword>
<evidence type="ECO:0000256" key="3">
    <source>
        <dbReference type="ARBA" id="ARBA00023306"/>
    </source>
</evidence>
<evidence type="ECO:0000259" key="7">
    <source>
        <dbReference type="SMART" id="SM01332"/>
    </source>
</evidence>
<feature type="region of interest" description="Disordered" evidence="5">
    <location>
        <begin position="54"/>
        <end position="124"/>
    </location>
</feature>
<dbReference type="InterPro" id="IPR036915">
    <property type="entry name" value="Cyclin-like_sf"/>
</dbReference>
<feature type="domain" description="Cyclin-like" evidence="6">
    <location>
        <begin position="341"/>
        <end position="425"/>
    </location>
</feature>
<feature type="compositionally biased region" description="Basic and acidic residues" evidence="5">
    <location>
        <begin position="228"/>
        <end position="241"/>
    </location>
</feature>
<dbReference type="Pfam" id="PF02984">
    <property type="entry name" value="Cyclin_C"/>
    <property type="match status" value="1"/>
</dbReference>
<dbReference type="GO" id="GO:0051301">
    <property type="term" value="P:cell division"/>
    <property type="evidence" value="ECO:0007669"/>
    <property type="project" value="UniProtKB-KW"/>
</dbReference>
<evidence type="ECO:0000256" key="2">
    <source>
        <dbReference type="ARBA" id="ARBA00023127"/>
    </source>
</evidence>
<comment type="similarity">
    <text evidence="4">Belongs to the cyclin family.</text>
</comment>
<dbReference type="SMART" id="SM01332">
    <property type="entry name" value="Cyclin_C"/>
    <property type="match status" value="1"/>
</dbReference>
<evidence type="ECO:0000313" key="8">
    <source>
        <dbReference type="EMBL" id="KAJ5165978.1"/>
    </source>
</evidence>
<feature type="region of interest" description="Disordered" evidence="5">
    <location>
        <begin position="223"/>
        <end position="256"/>
    </location>
</feature>
<reference evidence="8" key="2">
    <citation type="journal article" date="2023" name="IMA Fungus">
        <title>Comparative genomic study of the Penicillium genus elucidates a diverse pangenome and 15 lateral gene transfer events.</title>
        <authorList>
            <person name="Petersen C."/>
            <person name="Sorensen T."/>
            <person name="Nielsen M.R."/>
            <person name="Sondergaard T.E."/>
            <person name="Sorensen J.L."/>
            <person name="Fitzpatrick D.A."/>
            <person name="Frisvad J.C."/>
            <person name="Nielsen K.L."/>
        </authorList>
    </citation>
    <scope>NUCLEOTIDE SEQUENCE</scope>
    <source>
        <strain evidence="8">IBT 21917</strain>
    </source>
</reference>
<feature type="compositionally biased region" description="Basic and acidic residues" evidence="5">
    <location>
        <begin position="163"/>
        <end position="172"/>
    </location>
</feature>
<dbReference type="Proteomes" id="UP001146351">
    <property type="component" value="Unassembled WGS sequence"/>
</dbReference>
<dbReference type="InterPro" id="IPR004367">
    <property type="entry name" value="Cyclin_C-dom"/>
</dbReference>
<dbReference type="SUPFAM" id="SSF47954">
    <property type="entry name" value="Cyclin-like"/>
    <property type="match status" value="2"/>
</dbReference>
<dbReference type="Pfam" id="PF00134">
    <property type="entry name" value="Cyclin_N"/>
    <property type="match status" value="1"/>
</dbReference>
<reference evidence="8" key="1">
    <citation type="submission" date="2022-11" db="EMBL/GenBank/DDBJ databases">
        <authorList>
            <person name="Petersen C."/>
        </authorList>
    </citation>
    <scope>NUCLEOTIDE SEQUENCE</scope>
    <source>
        <strain evidence="8">IBT 21917</strain>
    </source>
</reference>
<organism evidence="8 9">
    <name type="scientific">Penicillium capsulatum</name>
    <dbReference type="NCBI Taxonomy" id="69766"/>
    <lineage>
        <taxon>Eukaryota</taxon>
        <taxon>Fungi</taxon>
        <taxon>Dikarya</taxon>
        <taxon>Ascomycota</taxon>
        <taxon>Pezizomycotina</taxon>
        <taxon>Eurotiomycetes</taxon>
        <taxon>Eurotiomycetidae</taxon>
        <taxon>Eurotiales</taxon>
        <taxon>Aspergillaceae</taxon>
        <taxon>Penicillium</taxon>
    </lineage>
</organism>
<keyword evidence="1" id="KW-0132">Cell division</keyword>
<keyword evidence="9" id="KW-1185">Reference proteome</keyword>
<proteinExistence type="inferred from homology"/>
<dbReference type="OrthoDB" id="5590282at2759"/>
<feature type="region of interest" description="Disordered" evidence="5">
    <location>
        <begin position="138"/>
        <end position="182"/>
    </location>
</feature>
<evidence type="ECO:0000256" key="4">
    <source>
        <dbReference type="RuleBase" id="RU000383"/>
    </source>
</evidence>
<dbReference type="AlphaFoldDB" id="A0A9W9I391"/>
<evidence type="ECO:0000313" key="9">
    <source>
        <dbReference type="Proteomes" id="UP001146351"/>
    </source>
</evidence>
<dbReference type="EMBL" id="JAPQKO010000004">
    <property type="protein sequence ID" value="KAJ5165978.1"/>
    <property type="molecule type" value="Genomic_DNA"/>
</dbReference>
<dbReference type="CDD" id="cd20512">
    <property type="entry name" value="CYCLIN_CLBs_yeast_rpt2"/>
    <property type="match status" value="1"/>
</dbReference>
<evidence type="ECO:0000256" key="5">
    <source>
        <dbReference type="SAM" id="MobiDB-lite"/>
    </source>
</evidence>
<dbReference type="InterPro" id="IPR006671">
    <property type="entry name" value="Cyclin_N"/>
</dbReference>
<keyword evidence="2 4" id="KW-0195">Cyclin</keyword>
<dbReference type="InterPro" id="IPR039361">
    <property type="entry name" value="Cyclin"/>
</dbReference>
<name>A0A9W9I391_9EURO</name>
<dbReference type="GO" id="GO:0044772">
    <property type="term" value="P:mitotic cell cycle phase transition"/>
    <property type="evidence" value="ECO:0007669"/>
    <property type="project" value="InterPro"/>
</dbReference>
<dbReference type="FunFam" id="1.10.472.10:FF:000001">
    <property type="entry name" value="G2/mitotic-specific cyclin"/>
    <property type="match status" value="1"/>
</dbReference>
<evidence type="ECO:0000259" key="6">
    <source>
        <dbReference type="SMART" id="SM00385"/>
    </source>
</evidence>
<dbReference type="PIRSF" id="PIRSF001771">
    <property type="entry name" value="Cyclin_A_B_D_E"/>
    <property type="match status" value="1"/>
</dbReference>
<evidence type="ECO:0008006" key="10">
    <source>
        <dbReference type="Google" id="ProtNLM"/>
    </source>
</evidence>
<dbReference type="PROSITE" id="PS00292">
    <property type="entry name" value="CYCLINS"/>
    <property type="match status" value="1"/>
</dbReference>